<dbReference type="OrthoDB" id="4351163at2"/>
<accession>A0A540W1L2</accession>
<proteinExistence type="predicted"/>
<evidence type="ECO:0000313" key="2">
    <source>
        <dbReference type="Proteomes" id="UP000319103"/>
    </source>
</evidence>
<dbReference type="RefSeq" id="WP_141633547.1">
    <property type="nucleotide sequence ID" value="NZ_VIGB01000003.1"/>
</dbReference>
<name>A0A540W1L2_9ACTN</name>
<evidence type="ECO:0000313" key="1">
    <source>
        <dbReference type="EMBL" id="TQF02857.1"/>
    </source>
</evidence>
<protein>
    <submittedName>
        <fullName evidence="1">Uncharacterized protein</fullName>
    </submittedName>
</protein>
<gene>
    <name evidence="1" type="ORF">E6W39_12050</name>
</gene>
<reference evidence="1 2" key="1">
    <citation type="submission" date="2019-06" db="EMBL/GenBank/DDBJ databases">
        <title>Description of Kitasatospora acidophila sp. nov. isolated from pine grove soil, and reclassification of Streptomyces novaecaesareae to Kitasatospora novaeceasareae comb. nov.</title>
        <authorList>
            <person name="Kim M.J."/>
        </authorList>
    </citation>
    <scope>NUCLEOTIDE SEQUENCE [LARGE SCALE GENOMIC DNA]</scope>
    <source>
        <strain evidence="1 2">MMS16-CNU292</strain>
    </source>
</reference>
<comment type="caution">
    <text evidence="1">The sequence shown here is derived from an EMBL/GenBank/DDBJ whole genome shotgun (WGS) entry which is preliminary data.</text>
</comment>
<dbReference type="Proteomes" id="UP000319103">
    <property type="component" value="Unassembled WGS sequence"/>
</dbReference>
<organism evidence="1 2">
    <name type="scientific">Kitasatospora acidiphila</name>
    <dbReference type="NCBI Taxonomy" id="2567942"/>
    <lineage>
        <taxon>Bacteria</taxon>
        <taxon>Bacillati</taxon>
        <taxon>Actinomycetota</taxon>
        <taxon>Actinomycetes</taxon>
        <taxon>Kitasatosporales</taxon>
        <taxon>Streptomycetaceae</taxon>
        <taxon>Kitasatospora</taxon>
    </lineage>
</organism>
<dbReference type="AlphaFoldDB" id="A0A540W1L2"/>
<dbReference type="EMBL" id="VIGB01000003">
    <property type="protein sequence ID" value="TQF02857.1"/>
    <property type="molecule type" value="Genomic_DNA"/>
</dbReference>
<sequence>MGVIVPILLFVCLATLVFGSPRIPPLRERRRTRAVSSALVARHGFTARPSFTTSRIPFPGPPFHYGSAQRLTDQVAGEVEGLPVTSAGYSCHYNGSSHFYGIALVTLPFPVDTAEVRHEPAFHTVRVVEPVPAGRVRTGAARFDTAYEIYCRDPHNGQSALSAAGVDELLSAPEPFSWRAEGTQLLLWRSGGWSSAPSLLGCVRAASSALSSSNVSSTEIQAGRPIQ</sequence>
<keyword evidence="2" id="KW-1185">Reference proteome</keyword>